<reference evidence="6 7" key="1">
    <citation type="journal article" date="2015" name="Stand. Genomic Sci.">
        <title>Genomic Encyclopedia of Bacterial and Archaeal Type Strains, Phase III: the genomes of soil and plant-associated and newly described type strains.</title>
        <authorList>
            <person name="Whitman W.B."/>
            <person name="Woyke T."/>
            <person name="Klenk H.P."/>
            <person name="Zhou Y."/>
            <person name="Lilburn T.G."/>
            <person name="Beck B.J."/>
            <person name="De Vos P."/>
            <person name="Vandamme P."/>
            <person name="Eisen J.A."/>
            <person name="Garrity G."/>
            <person name="Hugenholtz P."/>
            <person name="Kyrpides N.C."/>
        </authorList>
    </citation>
    <scope>NUCLEOTIDE SEQUENCE [LARGE SCALE GENOMIC DNA]</scope>
    <source>
        <strain evidence="6 7">CV2</strain>
    </source>
</reference>
<dbReference type="InterPro" id="IPR043519">
    <property type="entry name" value="NT_sf"/>
</dbReference>
<evidence type="ECO:0000313" key="7">
    <source>
        <dbReference type="Proteomes" id="UP000293519"/>
    </source>
</evidence>
<evidence type="ECO:0000256" key="1">
    <source>
        <dbReference type="ARBA" id="ARBA00022679"/>
    </source>
</evidence>
<keyword evidence="1" id="KW-0808">Transferase</keyword>
<evidence type="ECO:0000256" key="2">
    <source>
        <dbReference type="ARBA" id="ARBA00022695"/>
    </source>
</evidence>
<dbReference type="AlphaFoldDB" id="A0A4Q7LYR2"/>
<dbReference type="GO" id="GO:0016779">
    <property type="term" value="F:nucleotidyltransferase activity"/>
    <property type="evidence" value="ECO:0007669"/>
    <property type="project" value="InterPro"/>
</dbReference>
<comment type="caution">
    <text evidence="6">The sequence shown here is derived from an EMBL/GenBank/DDBJ whole genome shotgun (WGS) entry which is preliminary data.</text>
</comment>
<keyword evidence="4" id="KW-0051">Antiviral defense</keyword>
<evidence type="ECO:0000259" key="5">
    <source>
        <dbReference type="Pfam" id="PF26305"/>
    </source>
</evidence>
<protein>
    <recommendedName>
        <fullName evidence="5">cGAS/DncV-like nucleotidyltransferase C-terminal helical domain-containing protein</fullName>
    </recommendedName>
</protein>
<sequence length="296" mass="33278">MVTEERLASWTGPSSDAEQLKQDLTERMIREAIAAHAAFDGVNLSIYAKGSYANNTNVKFDSDVDIVVECREVEYWEDYDPSAGGHPAGSPYEGPWTPDRFRAEVKAALVNKFPNGSVTSGTTAFEVEATSSRVNADVVPCFTYRMYFANGSYQEGTKLFKTTGGSIVNYPKLQLERGRAKNTRTNGAYKKTVRILKRLENVLVDAGLSDEVPSYLMECLIYNCPDEYFTRATWRGTMQGCLADIYNYTNRSEPADEAERWLEANGAKFLFHGSQKWTREQVHAFANAAWDYMEFG</sequence>
<dbReference type="CDD" id="cd05400">
    <property type="entry name" value="NT_2-5OAS_ClassI-CCAase"/>
    <property type="match status" value="1"/>
</dbReference>
<evidence type="ECO:0000256" key="3">
    <source>
        <dbReference type="ARBA" id="ARBA00022741"/>
    </source>
</evidence>
<proteinExistence type="predicted"/>
<accession>A0A4Q7LYR2</accession>
<name>A0A4Q7LYR2_9MICO</name>
<dbReference type="InterPro" id="IPR006116">
    <property type="entry name" value="NT_2-5OAS_ClassI-CCAase"/>
</dbReference>
<dbReference type="RefSeq" id="WP_130484580.1">
    <property type="nucleotide sequence ID" value="NZ_SGWW01000001.1"/>
</dbReference>
<dbReference type="SUPFAM" id="SSF81301">
    <property type="entry name" value="Nucleotidyltransferase"/>
    <property type="match status" value="1"/>
</dbReference>
<keyword evidence="3" id="KW-0547">Nucleotide-binding</keyword>
<keyword evidence="7" id="KW-1185">Reference proteome</keyword>
<evidence type="ECO:0000313" key="6">
    <source>
        <dbReference type="EMBL" id="RZS59502.1"/>
    </source>
</evidence>
<evidence type="ECO:0000256" key="4">
    <source>
        <dbReference type="ARBA" id="ARBA00023118"/>
    </source>
</evidence>
<dbReference type="InterPro" id="IPR058909">
    <property type="entry name" value="CD_NTase_C"/>
</dbReference>
<dbReference type="OrthoDB" id="8264173at2"/>
<dbReference type="EMBL" id="SGWW01000001">
    <property type="protein sequence ID" value="RZS59502.1"/>
    <property type="molecule type" value="Genomic_DNA"/>
</dbReference>
<dbReference type="Pfam" id="PF26305">
    <property type="entry name" value="CD_NTase_C"/>
    <property type="match status" value="1"/>
</dbReference>
<keyword evidence="2" id="KW-0548">Nucleotidyltransferase</keyword>
<gene>
    <name evidence="6" type="ORF">EV141_0729</name>
</gene>
<organism evidence="6 7">
    <name type="scientific">Microcella putealis</name>
    <dbReference type="NCBI Taxonomy" id="337005"/>
    <lineage>
        <taxon>Bacteria</taxon>
        <taxon>Bacillati</taxon>
        <taxon>Actinomycetota</taxon>
        <taxon>Actinomycetes</taxon>
        <taxon>Micrococcales</taxon>
        <taxon>Microbacteriaceae</taxon>
        <taxon>Microcella</taxon>
    </lineage>
</organism>
<dbReference type="GO" id="GO:0051607">
    <property type="term" value="P:defense response to virus"/>
    <property type="evidence" value="ECO:0007669"/>
    <property type="project" value="UniProtKB-KW"/>
</dbReference>
<feature type="domain" description="cGAS/DncV-like nucleotidyltransferase C-terminal helical" evidence="5">
    <location>
        <begin position="177"/>
        <end position="294"/>
    </location>
</feature>
<dbReference type="Proteomes" id="UP000293519">
    <property type="component" value="Unassembled WGS sequence"/>
</dbReference>